<comment type="caution">
    <text evidence="2">The sequence shown here is derived from an EMBL/GenBank/DDBJ whole genome shotgun (WGS) entry which is preliminary data.</text>
</comment>
<evidence type="ECO:0000313" key="2">
    <source>
        <dbReference type="EMBL" id="GAV01353.1"/>
    </source>
</evidence>
<dbReference type="EMBL" id="BDGG01000007">
    <property type="protein sequence ID" value="GAV01353.1"/>
    <property type="molecule type" value="Genomic_DNA"/>
</dbReference>
<organism evidence="2 3">
    <name type="scientific">Ramazzottius varieornatus</name>
    <name type="common">Water bear</name>
    <name type="synonym">Tardigrade</name>
    <dbReference type="NCBI Taxonomy" id="947166"/>
    <lineage>
        <taxon>Eukaryota</taxon>
        <taxon>Metazoa</taxon>
        <taxon>Ecdysozoa</taxon>
        <taxon>Tardigrada</taxon>
        <taxon>Eutardigrada</taxon>
        <taxon>Parachela</taxon>
        <taxon>Hypsibioidea</taxon>
        <taxon>Ramazzottiidae</taxon>
        <taxon>Ramazzottius</taxon>
    </lineage>
</organism>
<evidence type="ECO:0000313" key="3">
    <source>
        <dbReference type="Proteomes" id="UP000186922"/>
    </source>
</evidence>
<feature type="region of interest" description="Disordered" evidence="1">
    <location>
        <begin position="58"/>
        <end position="92"/>
    </location>
</feature>
<reference evidence="2 3" key="1">
    <citation type="journal article" date="2016" name="Nat. Commun.">
        <title>Extremotolerant tardigrade genome and improved radiotolerance of human cultured cells by tardigrade-unique protein.</title>
        <authorList>
            <person name="Hashimoto T."/>
            <person name="Horikawa D.D."/>
            <person name="Saito Y."/>
            <person name="Kuwahara H."/>
            <person name="Kozuka-Hata H."/>
            <person name="Shin-I T."/>
            <person name="Minakuchi Y."/>
            <person name="Ohishi K."/>
            <person name="Motoyama A."/>
            <person name="Aizu T."/>
            <person name="Enomoto A."/>
            <person name="Kondo K."/>
            <person name="Tanaka S."/>
            <person name="Hara Y."/>
            <person name="Koshikawa S."/>
            <person name="Sagara H."/>
            <person name="Miura T."/>
            <person name="Yokobori S."/>
            <person name="Miyagawa K."/>
            <person name="Suzuki Y."/>
            <person name="Kubo T."/>
            <person name="Oyama M."/>
            <person name="Kohara Y."/>
            <person name="Fujiyama A."/>
            <person name="Arakawa K."/>
            <person name="Katayama T."/>
            <person name="Toyoda A."/>
            <person name="Kunieda T."/>
        </authorList>
    </citation>
    <scope>NUCLEOTIDE SEQUENCE [LARGE SCALE GENOMIC DNA]</scope>
    <source>
        <strain evidence="2 3">YOKOZUNA-1</strain>
    </source>
</reference>
<evidence type="ECO:0000256" key="1">
    <source>
        <dbReference type="SAM" id="MobiDB-lite"/>
    </source>
</evidence>
<feature type="compositionally biased region" description="Basic and acidic residues" evidence="1">
    <location>
        <begin position="83"/>
        <end position="92"/>
    </location>
</feature>
<accession>A0A1D1VMJ1</accession>
<feature type="region of interest" description="Disordered" evidence="1">
    <location>
        <begin position="1"/>
        <end position="27"/>
    </location>
</feature>
<dbReference type="AlphaFoldDB" id="A0A1D1VMJ1"/>
<dbReference type="Proteomes" id="UP000186922">
    <property type="component" value="Unassembled WGS sequence"/>
</dbReference>
<keyword evidence="3" id="KW-1185">Reference proteome</keyword>
<protein>
    <submittedName>
        <fullName evidence="2">Uncharacterized protein</fullName>
    </submittedName>
</protein>
<gene>
    <name evidence="2" type="primary">RvY_12078-1</name>
    <name evidence="2" type="synonym">RvY_12078.1</name>
    <name evidence="2" type="ORF">RvY_12078</name>
</gene>
<proteinExistence type="predicted"/>
<sequence length="124" mass="13922">MYVNASAHTGEPRGCFTQISNEKKPRREVERSIADICMNDTDCQPGYNTAYRVMPQINHGDKHAGNPSARVANVTREPFTLQDEGKSPEEKTIRRIGSHRKKLWQSHEFAKGCVPVGRYTGYGG</sequence>
<name>A0A1D1VMJ1_RAMVA</name>